<dbReference type="CDD" id="cd02996">
    <property type="entry name" value="PDI_a_ERp44"/>
    <property type="match status" value="1"/>
</dbReference>
<evidence type="ECO:0000313" key="4">
    <source>
        <dbReference type="RefSeq" id="XP_033164472.1"/>
    </source>
</evidence>
<dbReference type="GeneID" id="117143763"/>
<protein>
    <submittedName>
        <fullName evidence="4">Endoplasmic reticulum resident protein 44</fullName>
    </submittedName>
</protein>
<evidence type="ECO:0000259" key="2">
    <source>
        <dbReference type="PROSITE" id="PS51352"/>
    </source>
</evidence>
<keyword evidence="1" id="KW-0732">Signal</keyword>
<dbReference type="Gene3D" id="3.40.30.10">
    <property type="entry name" value="Glutaredoxin"/>
    <property type="match status" value="3"/>
</dbReference>
<dbReference type="Pfam" id="PF13848">
    <property type="entry name" value="Thioredoxin_6"/>
    <property type="match status" value="1"/>
</dbReference>
<dbReference type="AlphaFoldDB" id="A0A6P8K7X0"/>
<dbReference type="PROSITE" id="PS51352">
    <property type="entry name" value="THIOREDOXIN_2"/>
    <property type="match status" value="1"/>
</dbReference>
<gene>
    <name evidence="4" type="primary">LOC117143763</name>
</gene>
<dbReference type="SUPFAM" id="SSF52833">
    <property type="entry name" value="Thioredoxin-like"/>
    <property type="match status" value="3"/>
</dbReference>
<accession>A0A6P8K7X0</accession>
<dbReference type="Pfam" id="PF00085">
    <property type="entry name" value="Thioredoxin"/>
    <property type="match status" value="1"/>
</dbReference>
<dbReference type="GO" id="GO:0006457">
    <property type="term" value="P:protein folding"/>
    <property type="evidence" value="ECO:0007669"/>
    <property type="project" value="TreeGrafter"/>
</dbReference>
<dbReference type="InterPro" id="IPR013766">
    <property type="entry name" value="Thioredoxin_domain"/>
</dbReference>
<proteinExistence type="predicted"/>
<dbReference type="PANTHER" id="PTHR46295:SF1">
    <property type="entry name" value="ENDOPLASMIC RETICULUM RESIDENT PROTEIN 44"/>
    <property type="match status" value="1"/>
</dbReference>
<dbReference type="PANTHER" id="PTHR46295">
    <property type="entry name" value="ENDOPLASMIC RETICULUM RESIDENT PROTEIN 44"/>
    <property type="match status" value="1"/>
</dbReference>
<organism evidence="3 4">
    <name type="scientific">Drosophila mauritiana</name>
    <name type="common">Fruit fly</name>
    <dbReference type="NCBI Taxonomy" id="7226"/>
    <lineage>
        <taxon>Eukaryota</taxon>
        <taxon>Metazoa</taxon>
        <taxon>Ecdysozoa</taxon>
        <taxon>Arthropoda</taxon>
        <taxon>Hexapoda</taxon>
        <taxon>Insecta</taxon>
        <taxon>Pterygota</taxon>
        <taxon>Neoptera</taxon>
        <taxon>Endopterygota</taxon>
        <taxon>Diptera</taxon>
        <taxon>Brachycera</taxon>
        <taxon>Muscomorpha</taxon>
        <taxon>Ephydroidea</taxon>
        <taxon>Drosophilidae</taxon>
        <taxon>Drosophila</taxon>
        <taxon>Sophophora</taxon>
    </lineage>
</organism>
<feature type="chain" id="PRO_5028139826" evidence="1">
    <location>
        <begin position="26"/>
        <end position="410"/>
    </location>
</feature>
<dbReference type="InterPro" id="IPR041870">
    <property type="entry name" value="ERp44_PDI_b_1"/>
</dbReference>
<name>A0A6P8K7X0_DROMA</name>
<dbReference type="GO" id="GO:0003756">
    <property type="term" value="F:protein disulfide isomerase activity"/>
    <property type="evidence" value="ECO:0007669"/>
    <property type="project" value="TreeGrafter"/>
</dbReference>
<feature type="domain" description="Thioredoxin" evidence="2">
    <location>
        <begin position="18"/>
        <end position="139"/>
    </location>
</feature>
<dbReference type="GO" id="GO:0005789">
    <property type="term" value="C:endoplasmic reticulum membrane"/>
    <property type="evidence" value="ECO:0007669"/>
    <property type="project" value="TreeGrafter"/>
</dbReference>
<dbReference type="CDD" id="cd03070">
    <property type="entry name" value="PDI_b_ERp44"/>
    <property type="match status" value="1"/>
</dbReference>
<reference evidence="4" key="1">
    <citation type="submission" date="2025-08" db="UniProtKB">
        <authorList>
            <consortium name="RefSeq"/>
        </authorList>
    </citation>
    <scope>IDENTIFICATION</scope>
    <source>
        <strain evidence="4">Mau12</strain>
        <tissue evidence="4">Whole Body</tissue>
    </source>
</reference>
<dbReference type="InterPro" id="IPR052643">
    <property type="entry name" value="ERP44"/>
</dbReference>
<sequence>MKVFGSLDVLYLLAILVSLLSLVAGNSSVVAVTHENLQGIIDSNELVLLSFYTDWCRFSQILQPIFEEAAAKVLQKFPENGRVILGKINCDTEDILTDQFDILKYPTIKIIRNGLVGNQEYRGQRSVEAFLQFVEKELSDPINEFHSIDELKNVDVGYGIVIGYFTSKDHAEYDNYRRVASLLRNDCRFLVGFGDLTKDLRPPGKNALIFRGDPSIPNHKNQYSEYLGNMTSFKELTFWIDKTCVPLVREITFDNAEELSEEGLPFVLLFYDKDDLSPIQEFKNAIQSQMENETRVIFLTAEGEAFKHPLFHLGKSLSDLPVIAIDSFMHMYLFPRYQDIYDPGSLKKFIDDLFSGALHYNYHVDLQAKEDSESIIDPAEDQPVVHESKFKDLKPSKHRYTLVNRTRDEL</sequence>
<feature type="signal peptide" evidence="1">
    <location>
        <begin position="1"/>
        <end position="25"/>
    </location>
</feature>
<dbReference type="RefSeq" id="XP_033164472.1">
    <property type="nucleotide sequence ID" value="XM_033308581.1"/>
</dbReference>
<evidence type="ECO:0000256" key="1">
    <source>
        <dbReference type="SAM" id="SignalP"/>
    </source>
</evidence>
<dbReference type="InterPro" id="IPR036249">
    <property type="entry name" value="Thioredoxin-like_sf"/>
</dbReference>
<evidence type="ECO:0000313" key="3">
    <source>
        <dbReference type="Proteomes" id="UP000515162"/>
    </source>
</evidence>
<dbReference type="Proteomes" id="UP000515162">
    <property type="component" value="Chromosome 3R"/>
</dbReference>
<keyword evidence="3" id="KW-1185">Reference proteome</keyword>
<dbReference type="FunFam" id="3.40.30.10:FF:000579">
    <property type="entry name" value="MIP10555p"/>
    <property type="match status" value="1"/>
</dbReference>
<dbReference type="GO" id="GO:0005793">
    <property type="term" value="C:endoplasmic reticulum-Golgi intermediate compartment"/>
    <property type="evidence" value="ECO:0007669"/>
    <property type="project" value="TreeGrafter"/>
</dbReference>